<evidence type="ECO:0000313" key="15">
    <source>
        <dbReference type="EMBL" id="MEY8244726.1"/>
    </source>
</evidence>
<dbReference type="Gene3D" id="2.60.40.1120">
    <property type="entry name" value="Carboxypeptidase-like, regulatory domain"/>
    <property type="match status" value="1"/>
</dbReference>
<feature type="chain" id="PRO_5046200613" evidence="12">
    <location>
        <begin position="22"/>
        <end position="792"/>
    </location>
</feature>
<dbReference type="PROSITE" id="PS52016">
    <property type="entry name" value="TONB_DEPENDENT_REC_3"/>
    <property type="match status" value="1"/>
</dbReference>
<evidence type="ECO:0000256" key="11">
    <source>
        <dbReference type="RuleBase" id="RU003357"/>
    </source>
</evidence>
<organism evidence="15 16">
    <name type="scientific">Heminiphilus faecis</name>
    <dbReference type="NCBI Taxonomy" id="2601703"/>
    <lineage>
        <taxon>Bacteria</taxon>
        <taxon>Pseudomonadati</taxon>
        <taxon>Bacteroidota</taxon>
        <taxon>Bacteroidia</taxon>
        <taxon>Bacteroidales</taxon>
        <taxon>Muribaculaceae</taxon>
        <taxon>Heminiphilus</taxon>
    </lineage>
</organism>
<keyword evidence="6 11" id="KW-0798">TonB box</keyword>
<sequence length="792" mass="89007">MTYKRLLLHTLFVLTSISLSASQAKSAGTVYGKVTSSDGEIIDCATVYLKGTEYSCSTDERGIYRIKVPAGNYIIVFSSVGFEKTEQKVNIPADCRIKLNVKLKSATQLTEVVVVGSSVSRVKNSAYNAVAVNTQDLINTTKTLGDALDKVPGIKIRESGGVGSDMAITMDGFSGKHIKVFIDGVPQEGVGDSFGINNIPVNFAERIEVYRGVVPVGFGADAIGGIINIVTPKRRRKWFVDASYSYGSFNTHKSYINVGQTLSSGFKYEINAFQNYSDNDYWIDSPVEDFATGAINRKKMEHVRRFNDTYHNEAVVVKLGFVNKPWADRLLVGFTYSRMYKEIQTGVRQEIVYGQKHRHGHNLMPSVEYYKHNLFVRGLDVSFNANYNRNVTVNVDTASVKYNWRGETVRLNSPGEQSYQNSKAHNNNWSAAFTSNYRIGENHMFTLNDVFNSFSRSNESLLTKPATKDAVPKVTHKNVIGLSYRYMPNSKLNFTVFGKQYLQYVSGPMATSSAQDNYERTSRSVNYWGYGAACTFFMPFGIQLKASCEKALRMPTIEEMFGDEDLENGDMALKPESGHNVNMNLSYNATFGSNVIYVEAGLIYRDTRDYIQRNIMSLSGGKFAASYVNYGKVKTDGFSVSARYAFSKWLSVGGNFTQMNIRDNMRAAMNGSTANVSYGERMPNRPYMFADSDVNFYWIGFGRKDNTLTVTYDNRYTHSFCYYSSNLGSNSDDYMVPDQLAHNITISYGIKQGRYNISFECRNLTDARLYDNFSLQKAGRAFYGKVRVYFGN</sequence>
<evidence type="ECO:0000256" key="6">
    <source>
        <dbReference type="ARBA" id="ARBA00023077"/>
    </source>
</evidence>
<keyword evidence="16" id="KW-1185">Reference proteome</keyword>
<reference evidence="15 16" key="1">
    <citation type="submission" date="2024-03" db="EMBL/GenBank/DDBJ databases">
        <title>Mouse gut bacterial collection (mGBC) of GemPharmatech.</title>
        <authorList>
            <person name="He Y."/>
            <person name="Dong L."/>
            <person name="Wu D."/>
            <person name="Gao X."/>
            <person name="Lin Z."/>
        </authorList>
    </citation>
    <scope>NUCLEOTIDE SEQUENCE [LARGE SCALE GENOMIC DNA]</scope>
    <source>
        <strain evidence="15 16">54-13</strain>
    </source>
</reference>
<keyword evidence="3 10" id="KW-1134">Transmembrane beta strand</keyword>
<keyword evidence="7 10" id="KW-0472">Membrane</keyword>
<evidence type="ECO:0000256" key="5">
    <source>
        <dbReference type="ARBA" id="ARBA00022729"/>
    </source>
</evidence>
<evidence type="ECO:0000256" key="1">
    <source>
        <dbReference type="ARBA" id="ARBA00004571"/>
    </source>
</evidence>
<proteinExistence type="inferred from homology"/>
<comment type="similarity">
    <text evidence="10 11">Belongs to the TonB-dependent receptor family.</text>
</comment>
<dbReference type="InterPro" id="IPR008969">
    <property type="entry name" value="CarboxyPept-like_regulatory"/>
</dbReference>
<keyword evidence="4 10" id="KW-0812">Transmembrane</keyword>
<keyword evidence="8 15" id="KW-0675">Receptor</keyword>
<feature type="domain" description="TonB-dependent receptor plug" evidence="14">
    <location>
        <begin position="127"/>
        <end position="226"/>
    </location>
</feature>
<evidence type="ECO:0000256" key="4">
    <source>
        <dbReference type="ARBA" id="ARBA00022692"/>
    </source>
</evidence>
<protein>
    <submittedName>
        <fullName evidence="15">TonB-dependent receptor</fullName>
    </submittedName>
</protein>
<keyword evidence="5 12" id="KW-0732">Signal</keyword>
<evidence type="ECO:0000259" key="13">
    <source>
        <dbReference type="Pfam" id="PF00593"/>
    </source>
</evidence>
<dbReference type="InterPro" id="IPR000531">
    <property type="entry name" value="Beta-barrel_TonB"/>
</dbReference>
<dbReference type="Pfam" id="PF07715">
    <property type="entry name" value="Plug"/>
    <property type="match status" value="1"/>
</dbReference>
<keyword evidence="2 10" id="KW-0813">Transport</keyword>
<evidence type="ECO:0000313" key="16">
    <source>
        <dbReference type="Proteomes" id="UP001565200"/>
    </source>
</evidence>
<keyword evidence="9 10" id="KW-0998">Cell outer membrane</keyword>
<feature type="domain" description="TonB-dependent receptor-like beta-barrel" evidence="13">
    <location>
        <begin position="316"/>
        <end position="764"/>
    </location>
</feature>
<name>A0ABV4CV72_9BACT</name>
<dbReference type="EMBL" id="JBCLPP010000007">
    <property type="protein sequence ID" value="MEY8244726.1"/>
    <property type="molecule type" value="Genomic_DNA"/>
</dbReference>
<evidence type="ECO:0000256" key="2">
    <source>
        <dbReference type="ARBA" id="ARBA00022448"/>
    </source>
</evidence>
<feature type="signal peptide" evidence="12">
    <location>
        <begin position="1"/>
        <end position="21"/>
    </location>
</feature>
<evidence type="ECO:0000256" key="9">
    <source>
        <dbReference type="ARBA" id="ARBA00023237"/>
    </source>
</evidence>
<dbReference type="PANTHER" id="PTHR30069:SF29">
    <property type="entry name" value="HEMOGLOBIN AND HEMOGLOBIN-HAPTOGLOBIN-BINDING PROTEIN 1-RELATED"/>
    <property type="match status" value="1"/>
</dbReference>
<evidence type="ECO:0000256" key="8">
    <source>
        <dbReference type="ARBA" id="ARBA00023170"/>
    </source>
</evidence>
<dbReference type="InterPro" id="IPR036942">
    <property type="entry name" value="Beta-barrel_TonB_sf"/>
</dbReference>
<dbReference type="SUPFAM" id="SSF49464">
    <property type="entry name" value="Carboxypeptidase regulatory domain-like"/>
    <property type="match status" value="1"/>
</dbReference>
<dbReference type="RefSeq" id="WP_121700013.1">
    <property type="nucleotide sequence ID" value="NZ_JBCLPP010000007.1"/>
</dbReference>
<dbReference type="InterPro" id="IPR039426">
    <property type="entry name" value="TonB-dep_rcpt-like"/>
</dbReference>
<comment type="caution">
    <text evidence="15">The sequence shown here is derived from an EMBL/GenBank/DDBJ whole genome shotgun (WGS) entry which is preliminary data.</text>
</comment>
<dbReference type="PANTHER" id="PTHR30069">
    <property type="entry name" value="TONB-DEPENDENT OUTER MEMBRANE RECEPTOR"/>
    <property type="match status" value="1"/>
</dbReference>
<dbReference type="SUPFAM" id="SSF56935">
    <property type="entry name" value="Porins"/>
    <property type="match status" value="1"/>
</dbReference>
<gene>
    <name evidence="15" type="ORF">AAK873_03705</name>
</gene>
<dbReference type="InterPro" id="IPR012910">
    <property type="entry name" value="Plug_dom"/>
</dbReference>
<evidence type="ECO:0000256" key="10">
    <source>
        <dbReference type="PROSITE-ProRule" id="PRU01360"/>
    </source>
</evidence>
<evidence type="ECO:0000256" key="7">
    <source>
        <dbReference type="ARBA" id="ARBA00023136"/>
    </source>
</evidence>
<dbReference type="Gene3D" id="2.170.130.10">
    <property type="entry name" value="TonB-dependent receptor, plug domain"/>
    <property type="match status" value="1"/>
</dbReference>
<dbReference type="InterPro" id="IPR037066">
    <property type="entry name" value="Plug_dom_sf"/>
</dbReference>
<evidence type="ECO:0000259" key="14">
    <source>
        <dbReference type="Pfam" id="PF07715"/>
    </source>
</evidence>
<evidence type="ECO:0000256" key="3">
    <source>
        <dbReference type="ARBA" id="ARBA00022452"/>
    </source>
</evidence>
<dbReference type="Proteomes" id="UP001565200">
    <property type="component" value="Unassembled WGS sequence"/>
</dbReference>
<evidence type="ECO:0000256" key="12">
    <source>
        <dbReference type="SAM" id="SignalP"/>
    </source>
</evidence>
<comment type="subcellular location">
    <subcellularLocation>
        <location evidence="1 10">Cell outer membrane</location>
        <topology evidence="1 10">Multi-pass membrane protein</topology>
    </subcellularLocation>
</comment>
<dbReference type="Pfam" id="PF00593">
    <property type="entry name" value="TonB_dep_Rec_b-barrel"/>
    <property type="match status" value="1"/>
</dbReference>
<dbReference type="Gene3D" id="2.40.170.20">
    <property type="entry name" value="TonB-dependent receptor, beta-barrel domain"/>
    <property type="match status" value="1"/>
</dbReference>
<dbReference type="Pfam" id="PF13715">
    <property type="entry name" value="CarbopepD_reg_2"/>
    <property type="match status" value="1"/>
</dbReference>
<accession>A0ABV4CV72</accession>